<evidence type="ECO:0000256" key="1">
    <source>
        <dbReference type="SAM" id="MobiDB-lite"/>
    </source>
</evidence>
<feature type="compositionally biased region" description="Polar residues" evidence="1">
    <location>
        <begin position="38"/>
        <end position="51"/>
    </location>
</feature>
<dbReference type="AlphaFoldDB" id="A0A9P7AKV4"/>
<gene>
    <name evidence="2" type="ORF">HD556DRAFT_1392119</name>
</gene>
<dbReference type="OrthoDB" id="2691245at2759"/>
<comment type="caution">
    <text evidence="2">The sequence shown here is derived from an EMBL/GenBank/DDBJ whole genome shotgun (WGS) entry which is preliminary data.</text>
</comment>
<dbReference type="GeneID" id="64597339"/>
<feature type="compositionally biased region" description="Basic residues" evidence="1">
    <location>
        <begin position="85"/>
        <end position="94"/>
    </location>
</feature>
<evidence type="ECO:0000313" key="3">
    <source>
        <dbReference type="Proteomes" id="UP000719766"/>
    </source>
</evidence>
<dbReference type="Proteomes" id="UP000719766">
    <property type="component" value="Unassembled WGS sequence"/>
</dbReference>
<accession>A0A9P7AKV4</accession>
<feature type="region of interest" description="Disordered" evidence="1">
    <location>
        <begin position="67"/>
        <end position="143"/>
    </location>
</feature>
<organism evidence="2 3">
    <name type="scientific">Suillus plorans</name>
    <dbReference type="NCBI Taxonomy" id="116603"/>
    <lineage>
        <taxon>Eukaryota</taxon>
        <taxon>Fungi</taxon>
        <taxon>Dikarya</taxon>
        <taxon>Basidiomycota</taxon>
        <taxon>Agaricomycotina</taxon>
        <taxon>Agaricomycetes</taxon>
        <taxon>Agaricomycetidae</taxon>
        <taxon>Boletales</taxon>
        <taxon>Suillineae</taxon>
        <taxon>Suillaceae</taxon>
        <taxon>Suillus</taxon>
    </lineage>
</organism>
<reference evidence="2" key="1">
    <citation type="journal article" date="2020" name="New Phytol.">
        <title>Comparative genomics reveals dynamic genome evolution in host specialist ectomycorrhizal fungi.</title>
        <authorList>
            <person name="Lofgren L.A."/>
            <person name="Nguyen N.H."/>
            <person name="Vilgalys R."/>
            <person name="Ruytinx J."/>
            <person name="Liao H.L."/>
            <person name="Branco S."/>
            <person name="Kuo A."/>
            <person name="LaButti K."/>
            <person name="Lipzen A."/>
            <person name="Andreopoulos W."/>
            <person name="Pangilinan J."/>
            <person name="Riley R."/>
            <person name="Hundley H."/>
            <person name="Na H."/>
            <person name="Barry K."/>
            <person name="Grigoriev I.V."/>
            <person name="Stajich J.E."/>
            <person name="Kennedy P.G."/>
        </authorList>
    </citation>
    <scope>NUCLEOTIDE SEQUENCE</scope>
    <source>
        <strain evidence="2">S12</strain>
    </source>
</reference>
<dbReference type="RefSeq" id="XP_041157424.1">
    <property type="nucleotide sequence ID" value="XM_041303575.1"/>
</dbReference>
<evidence type="ECO:0000313" key="2">
    <source>
        <dbReference type="EMBL" id="KAG1790456.1"/>
    </source>
</evidence>
<proteinExistence type="predicted"/>
<dbReference type="EMBL" id="JABBWE010000050">
    <property type="protein sequence ID" value="KAG1790456.1"/>
    <property type="molecule type" value="Genomic_DNA"/>
</dbReference>
<keyword evidence="3" id="KW-1185">Reference proteome</keyword>
<feature type="compositionally biased region" description="Low complexity" evidence="1">
    <location>
        <begin position="95"/>
        <end position="143"/>
    </location>
</feature>
<feature type="region of interest" description="Disordered" evidence="1">
    <location>
        <begin position="1"/>
        <end position="51"/>
    </location>
</feature>
<protein>
    <submittedName>
        <fullName evidence="2">Uncharacterized protein</fullName>
    </submittedName>
</protein>
<name>A0A9P7AKV4_9AGAM</name>
<sequence>MSNADATRQRAQKIEGVRRVPQGFFDDFSTSRDRPTTAPRQPTHPSRNPISWAQNFVSGMLRKRDRSAIRLPRVVEVPLTAGKPRNYHARKKPSAKSSQPTKPPTTQQQSGTATQSNMSSSQQSPATATTSTTPTGVTGTAGVAGTSHDITIRQAGWRARFLLWVCCVPTQPAGG</sequence>